<evidence type="ECO:0000256" key="8">
    <source>
        <dbReference type="ARBA" id="ARBA00023065"/>
    </source>
</evidence>
<reference evidence="14 15" key="1">
    <citation type="journal article" date="2018" name="Elife">
        <title>Firefly genomes illuminate parallel origins of bioluminescence in beetles.</title>
        <authorList>
            <person name="Fallon T.R."/>
            <person name="Lower S.E."/>
            <person name="Chang C.H."/>
            <person name="Bessho-Uehara M."/>
            <person name="Martin G.J."/>
            <person name="Bewick A.J."/>
            <person name="Behringer M."/>
            <person name="Debat H.J."/>
            <person name="Wong I."/>
            <person name="Day J.C."/>
            <person name="Suvorov A."/>
            <person name="Silva C.J."/>
            <person name="Stanger-Hall K.F."/>
            <person name="Hall D.W."/>
            <person name="Schmitz R.J."/>
            <person name="Nelson D.R."/>
            <person name="Lewis S.M."/>
            <person name="Shigenobu S."/>
            <person name="Bybee S.M."/>
            <person name="Larracuente A.M."/>
            <person name="Oba Y."/>
            <person name="Weng J.K."/>
        </authorList>
    </citation>
    <scope>NUCLEOTIDE SEQUENCE [LARGE SCALE GENOMIC DNA]</scope>
    <source>
        <strain evidence="14">1611_PpyrPB1</strain>
        <tissue evidence="14">Whole body</tissue>
    </source>
</reference>
<evidence type="ECO:0000313" key="14">
    <source>
        <dbReference type="EMBL" id="KAB0804926.1"/>
    </source>
</evidence>
<evidence type="ECO:0000259" key="13">
    <source>
        <dbReference type="Pfam" id="PF02931"/>
    </source>
</evidence>
<dbReference type="PRINTS" id="PR00253">
    <property type="entry name" value="GABAARECEPTR"/>
</dbReference>
<comment type="subcellular location">
    <subcellularLocation>
        <location evidence="2">Cell membrane</location>
    </subcellularLocation>
    <subcellularLocation>
        <location evidence="1">Membrane</location>
        <topology evidence="1">Multi-pass membrane protein</topology>
    </subcellularLocation>
</comment>
<evidence type="ECO:0000256" key="2">
    <source>
        <dbReference type="ARBA" id="ARBA00004236"/>
    </source>
</evidence>
<evidence type="ECO:0000256" key="1">
    <source>
        <dbReference type="ARBA" id="ARBA00004141"/>
    </source>
</evidence>
<keyword evidence="8" id="KW-0406">Ion transport</keyword>
<dbReference type="InterPro" id="IPR036734">
    <property type="entry name" value="Neur_chan_lig-bd_sf"/>
</dbReference>
<evidence type="ECO:0000256" key="10">
    <source>
        <dbReference type="ARBA" id="ARBA00023303"/>
    </source>
</evidence>
<comment type="caution">
    <text evidence="14">The sequence shown here is derived from an EMBL/GenBank/DDBJ whole genome shotgun (WGS) entry which is preliminary data.</text>
</comment>
<dbReference type="GO" id="GO:0005230">
    <property type="term" value="F:extracellular ligand-gated monoatomic ion channel activity"/>
    <property type="evidence" value="ECO:0007669"/>
    <property type="project" value="InterPro"/>
</dbReference>
<evidence type="ECO:0000256" key="12">
    <source>
        <dbReference type="SAM" id="SignalP"/>
    </source>
</evidence>
<dbReference type="Gene3D" id="2.70.170.10">
    <property type="entry name" value="Neurotransmitter-gated ion-channel ligand-binding domain"/>
    <property type="match status" value="1"/>
</dbReference>
<dbReference type="SUPFAM" id="SSF63712">
    <property type="entry name" value="Nicotinic receptor ligand binding domain-like"/>
    <property type="match status" value="1"/>
</dbReference>
<proteinExistence type="predicted"/>
<keyword evidence="15" id="KW-1185">Reference proteome</keyword>
<evidence type="ECO:0000256" key="7">
    <source>
        <dbReference type="ARBA" id="ARBA00022989"/>
    </source>
</evidence>
<feature type="transmembrane region" description="Helical" evidence="11">
    <location>
        <begin position="324"/>
        <end position="342"/>
    </location>
</feature>
<gene>
    <name evidence="14" type="ORF">PPYR_01896</name>
</gene>
<feature type="transmembrane region" description="Helical" evidence="11">
    <location>
        <begin position="217"/>
        <end position="238"/>
    </location>
</feature>
<evidence type="ECO:0000256" key="3">
    <source>
        <dbReference type="ARBA" id="ARBA00022448"/>
    </source>
</evidence>
<keyword evidence="10" id="KW-0407">Ion channel</keyword>
<dbReference type="Pfam" id="PF02931">
    <property type="entry name" value="Neur_chan_LBD"/>
    <property type="match status" value="1"/>
</dbReference>
<dbReference type="InterPro" id="IPR038050">
    <property type="entry name" value="Neuro_actylchol_rec"/>
</dbReference>
<keyword evidence="4" id="KW-1003">Cell membrane</keyword>
<protein>
    <recommendedName>
        <fullName evidence="13">Neurotransmitter-gated ion-channel ligand-binding domain-containing protein</fullName>
    </recommendedName>
</protein>
<keyword evidence="5 11" id="KW-0812">Transmembrane</keyword>
<dbReference type="GO" id="GO:0004888">
    <property type="term" value="F:transmembrane signaling receptor activity"/>
    <property type="evidence" value="ECO:0007669"/>
    <property type="project" value="InterPro"/>
</dbReference>
<keyword evidence="6 12" id="KW-0732">Signal</keyword>
<evidence type="ECO:0000256" key="9">
    <source>
        <dbReference type="ARBA" id="ARBA00023136"/>
    </source>
</evidence>
<dbReference type="Gene3D" id="1.20.58.390">
    <property type="entry name" value="Neurotransmitter-gated ion-channel transmembrane domain"/>
    <property type="match status" value="1"/>
</dbReference>
<organism evidence="14 15">
    <name type="scientific">Photinus pyralis</name>
    <name type="common">Common eastern firefly</name>
    <name type="synonym">Lampyris pyralis</name>
    <dbReference type="NCBI Taxonomy" id="7054"/>
    <lineage>
        <taxon>Eukaryota</taxon>
        <taxon>Metazoa</taxon>
        <taxon>Ecdysozoa</taxon>
        <taxon>Arthropoda</taxon>
        <taxon>Hexapoda</taxon>
        <taxon>Insecta</taxon>
        <taxon>Pterygota</taxon>
        <taxon>Neoptera</taxon>
        <taxon>Endopterygota</taxon>
        <taxon>Coleoptera</taxon>
        <taxon>Polyphaga</taxon>
        <taxon>Elateriformia</taxon>
        <taxon>Elateroidea</taxon>
        <taxon>Lampyridae</taxon>
        <taxon>Lampyrinae</taxon>
        <taxon>Photinus</taxon>
    </lineage>
</organism>
<dbReference type="GO" id="GO:0005886">
    <property type="term" value="C:plasma membrane"/>
    <property type="evidence" value="ECO:0007669"/>
    <property type="project" value="UniProtKB-SubCell"/>
</dbReference>
<dbReference type="InterPro" id="IPR006028">
    <property type="entry name" value="GABAA/Glycine_rcpt"/>
</dbReference>
<evidence type="ECO:0000313" key="15">
    <source>
        <dbReference type="Proteomes" id="UP000327044"/>
    </source>
</evidence>
<evidence type="ECO:0000256" key="5">
    <source>
        <dbReference type="ARBA" id="ARBA00022692"/>
    </source>
</evidence>
<feature type="domain" description="Neurotransmitter-gated ion-channel ligand-binding" evidence="13">
    <location>
        <begin position="34"/>
        <end position="194"/>
    </location>
</feature>
<accession>A0A5N4B5U1</accession>
<evidence type="ECO:0000256" key="11">
    <source>
        <dbReference type="SAM" id="Phobius"/>
    </source>
</evidence>
<keyword evidence="9 11" id="KW-0472">Membrane</keyword>
<name>A0A5N4B5U1_PHOPY</name>
<feature type="transmembrane region" description="Helical" evidence="11">
    <location>
        <begin position="275"/>
        <end position="303"/>
    </location>
</feature>
<dbReference type="InParanoid" id="A0A5N4B5U1"/>
<dbReference type="SUPFAM" id="SSF90112">
    <property type="entry name" value="Neurotransmitter-gated ion-channel transmembrane pore"/>
    <property type="match status" value="1"/>
</dbReference>
<dbReference type="PANTHER" id="PTHR18945">
    <property type="entry name" value="NEUROTRANSMITTER GATED ION CHANNEL"/>
    <property type="match status" value="1"/>
</dbReference>
<dbReference type="OrthoDB" id="5975154at2759"/>
<dbReference type="InterPro" id="IPR036719">
    <property type="entry name" value="Neuro-gated_channel_TM_sf"/>
</dbReference>
<dbReference type="InterPro" id="IPR006201">
    <property type="entry name" value="Neur_channel"/>
</dbReference>
<dbReference type="AlphaFoldDB" id="A0A5N4B5U1"/>
<evidence type="ECO:0000256" key="6">
    <source>
        <dbReference type="ARBA" id="ARBA00022729"/>
    </source>
</evidence>
<keyword evidence="3" id="KW-0813">Transport</keyword>
<feature type="signal peptide" evidence="12">
    <location>
        <begin position="1"/>
        <end position="22"/>
    </location>
</feature>
<dbReference type="InterPro" id="IPR006202">
    <property type="entry name" value="Neur_chan_lig-bd"/>
</dbReference>
<evidence type="ECO:0000256" key="4">
    <source>
        <dbReference type="ARBA" id="ARBA00022475"/>
    </source>
</evidence>
<feature type="transmembrane region" description="Helical" evidence="11">
    <location>
        <begin position="245"/>
        <end position="263"/>
    </location>
</feature>
<dbReference type="Proteomes" id="UP000327044">
    <property type="component" value="Unassembled WGS sequence"/>
</dbReference>
<keyword evidence="7 11" id="KW-1133">Transmembrane helix</keyword>
<sequence length="343" mass="39940">MLLHIFPYFLFFNLCLSSGCVGILKSELDEESDVQTAVTVNVSLTLEEIQFVSATNMEYEVTLLLHQRWLDPRLDNNLCTQQKAVNGQIWRPKITLVKGCLKICNNVDDTQFWRGFGSKGNVLLSEKVTVRSSCTRDFRRYPFDIQICELKFGSYVFPVDEIELNWDRNPIKILSRTDLDTFELTNVTTYSEIDVRPSGNFRILAVQFFVKRYFTNYVMSIIISGNLLVTLSYASFWINRERINFRLTMCLSNIAFLIYLHVHSCSNTLINALDLFFVTCLIFLIFSLFGNCLVSYLLSMIHVVDKGNRNHQRSIILVHRWIKILYPVIYLSSFLLYSYSVIY</sequence>
<feature type="chain" id="PRO_5024310052" description="Neurotransmitter-gated ion-channel ligand-binding domain-containing protein" evidence="12">
    <location>
        <begin position="23"/>
        <end position="343"/>
    </location>
</feature>
<dbReference type="EMBL" id="VVIM01000001">
    <property type="protein sequence ID" value="KAB0804926.1"/>
    <property type="molecule type" value="Genomic_DNA"/>
</dbReference>